<dbReference type="PROSITE" id="PS00041">
    <property type="entry name" value="HTH_ARAC_FAMILY_1"/>
    <property type="match status" value="1"/>
</dbReference>
<evidence type="ECO:0000256" key="1">
    <source>
        <dbReference type="ARBA" id="ARBA00023015"/>
    </source>
</evidence>
<dbReference type="PROSITE" id="PS01124">
    <property type="entry name" value="HTH_ARAC_FAMILY_2"/>
    <property type="match status" value="1"/>
</dbReference>
<dbReference type="InterPro" id="IPR009057">
    <property type="entry name" value="Homeodomain-like_sf"/>
</dbReference>
<reference evidence="6" key="1">
    <citation type="journal article" date="2019" name="Int. J. Syst. Evol. Microbiol.">
        <title>The Global Catalogue of Microorganisms (GCM) 10K type strain sequencing project: providing services to taxonomists for standard genome sequencing and annotation.</title>
        <authorList>
            <consortium name="The Broad Institute Genomics Platform"/>
            <consortium name="The Broad Institute Genome Sequencing Center for Infectious Disease"/>
            <person name="Wu L."/>
            <person name="Ma J."/>
        </authorList>
    </citation>
    <scope>NUCLEOTIDE SEQUENCE [LARGE SCALE GENOMIC DNA]</scope>
    <source>
        <strain evidence="6">JCM 17106</strain>
    </source>
</reference>
<dbReference type="PANTHER" id="PTHR43280:SF2">
    <property type="entry name" value="HTH-TYPE TRANSCRIPTIONAL REGULATOR EXSA"/>
    <property type="match status" value="1"/>
</dbReference>
<keyword evidence="6" id="KW-1185">Reference proteome</keyword>
<evidence type="ECO:0000256" key="2">
    <source>
        <dbReference type="ARBA" id="ARBA00023125"/>
    </source>
</evidence>
<evidence type="ECO:0000259" key="4">
    <source>
        <dbReference type="PROSITE" id="PS01124"/>
    </source>
</evidence>
<dbReference type="SMART" id="SM00342">
    <property type="entry name" value="HTH_ARAC"/>
    <property type="match status" value="1"/>
</dbReference>
<sequence length="194" mass="22575">MKIIIKYMLSNHAKAEVTTLLQKMNLNPTLVELGEVLIREKELTLSKHLELQKTLRSRGYDLVIDKKLLLTEKTKQVIIDMIHHSSELSKIKPSDYISEKVGMHYTVLSKMFSKINDCTIQQYIILQKIERVKHLLIYNELTLSEIAWKLQYSSVAHLSGQFKKITGHTPSAFKKLEHKQLQYPIDITNNRKGF</sequence>
<gene>
    <name evidence="5" type="ORF">GCM10022393_26740</name>
</gene>
<protein>
    <recommendedName>
        <fullName evidence="4">HTH araC/xylS-type domain-containing protein</fullName>
    </recommendedName>
</protein>
<dbReference type="InterPro" id="IPR018062">
    <property type="entry name" value="HTH_AraC-typ_CS"/>
</dbReference>
<dbReference type="Pfam" id="PF12833">
    <property type="entry name" value="HTH_18"/>
    <property type="match status" value="1"/>
</dbReference>
<accession>A0ABP6ULV9</accession>
<dbReference type="RefSeq" id="WP_344928200.1">
    <property type="nucleotide sequence ID" value="NZ_BAABCW010000011.1"/>
</dbReference>
<dbReference type="EMBL" id="BAABCW010000011">
    <property type="protein sequence ID" value="GAA3511671.1"/>
    <property type="molecule type" value="Genomic_DNA"/>
</dbReference>
<comment type="caution">
    <text evidence="5">The sequence shown here is derived from an EMBL/GenBank/DDBJ whole genome shotgun (WGS) entry which is preliminary data.</text>
</comment>
<dbReference type="Proteomes" id="UP001500459">
    <property type="component" value="Unassembled WGS sequence"/>
</dbReference>
<evidence type="ECO:0000313" key="6">
    <source>
        <dbReference type="Proteomes" id="UP001500459"/>
    </source>
</evidence>
<keyword evidence="3" id="KW-0804">Transcription</keyword>
<dbReference type="SUPFAM" id="SSF46689">
    <property type="entry name" value="Homeodomain-like"/>
    <property type="match status" value="1"/>
</dbReference>
<dbReference type="PANTHER" id="PTHR43280">
    <property type="entry name" value="ARAC-FAMILY TRANSCRIPTIONAL REGULATOR"/>
    <property type="match status" value="1"/>
</dbReference>
<dbReference type="Gene3D" id="1.10.10.60">
    <property type="entry name" value="Homeodomain-like"/>
    <property type="match status" value="1"/>
</dbReference>
<evidence type="ECO:0000256" key="3">
    <source>
        <dbReference type="ARBA" id="ARBA00023163"/>
    </source>
</evidence>
<dbReference type="InterPro" id="IPR018060">
    <property type="entry name" value="HTH_AraC"/>
</dbReference>
<keyword evidence="1" id="KW-0805">Transcription regulation</keyword>
<organism evidence="5 6">
    <name type="scientific">Aquimarina addita</name>
    <dbReference type="NCBI Taxonomy" id="870485"/>
    <lineage>
        <taxon>Bacteria</taxon>
        <taxon>Pseudomonadati</taxon>
        <taxon>Bacteroidota</taxon>
        <taxon>Flavobacteriia</taxon>
        <taxon>Flavobacteriales</taxon>
        <taxon>Flavobacteriaceae</taxon>
        <taxon>Aquimarina</taxon>
    </lineage>
</organism>
<evidence type="ECO:0000313" key="5">
    <source>
        <dbReference type="EMBL" id="GAA3511671.1"/>
    </source>
</evidence>
<keyword evidence="2" id="KW-0238">DNA-binding</keyword>
<name>A0ABP6ULV9_9FLAO</name>
<feature type="domain" description="HTH araC/xylS-type" evidence="4">
    <location>
        <begin position="72"/>
        <end position="176"/>
    </location>
</feature>
<proteinExistence type="predicted"/>